<evidence type="ECO:0000313" key="4">
    <source>
        <dbReference type="Proteomes" id="UP000011717"/>
    </source>
</evidence>
<dbReference type="AlphaFoldDB" id="M2TJX7"/>
<dbReference type="PANTHER" id="PTHR46401">
    <property type="entry name" value="GLYCOSYLTRANSFERASE WBBK-RELATED"/>
    <property type="match status" value="1"/>
</dbReference>
<dbReference type="Proteomes" id="UP000011717">
    <property type="component" value="Unassembled WGS sequence"/>
</dbReference>
<proteinExistence type="predicted"/>
<dbReference type="CDD" id="cd03809">
    <property type="entry name" value="GT4_MtfB-like"/>
    <property type="match status" value="1"/>
</dbReference>
<protein>
    <recommendedName>
        <fullName evidence="2">Glycosyl transferase family 1 domain-containing protein</fullName>
    </recommendedName>
</protein>
<dbReference type="PANTHER" id="PTHR46401:SF2">
    <property type="entry name" value="GLYCOSYLTRANSFERASE WBBK-RELATED"/>
    <property type="match status" value="1"/>
</dbReference>
<dbReference type="Pfam" id="PF00534">
    <property type="entry name" value="Glycos_transf_1"/>
    <property type="match status" value="1"/>
</dbReference>
<keyword evidence="1" id="KW-0808">Transferase</keyword>
<evidence type="ECO:0000313" key="3">
    <source>
        <dbReference type="EMBL" id="EMD81966.1"/>
    </source>
</evidence>
<comment type="caution">
    <text evidence="3">The sequence shown here is derived from an EMBL/GenBank/DDBJ whole genome shotgun (WGS) entry which is preliminary data.</text>
</comment>
<gene>
    <name evidence="3" type="ORF">C725_2622</name>
</gene>
<dbReference type="OrthoDB" id="9790710at2"/>
<reference evidence="3 4" key="1">
    <citation type="journal article" date="2013" name="Genome Announc.">
        <title>Draft Genome Sequence of Strain JLT2015T, Belonging to the Family Sphingomonadaceae of the Alphaproteobacteria.</title>
        <authorList>
            <person name="Tang K."/>
            <person name="Liu K."/>
            <person name="Li S."/>
            <person name="Jiao N."/>
        </authorList>
    </citation>
    <scope>NUCLEOTIDE SEQUENCE [LARGE SCALE GENOMIC DNA]</scope>
    <source>
        <strain evidence="3 4">JLT2015</strain>
    </source>
</reference>
<dbReference type="InterPro" id="IPR001296">
    <property type="entry name" value="Glyco_trans_1"/>
</dbReference>
<dbReference type="PATRIC" id="fig|1234595.3.peg.2623"/>
<evidence type="ECO:0000259" key="2">
    <source>
        <dbReference type="Pfam" id="PF00534"/>
    </source>
</evidence>
<name>M2TJX7_9SPHN</name>
<sequence length="386" mass="42264">MARRRFYLDLSRLLSRVRHSAPTGVDRVEMSYARRLPDLAGGDFGYCARHPSGAFGRLADQDVARFLDETQERWHGRAGGGDRGALASLARIRPRAPDGGKTAALILASPANLHRPRRIAHMKNRLNATLTALVHDLIPVTHPEYARPGGAEKHARRIETLRREAFAVIANSTATAEGLARHWSGWPAPAIAIAPLGIDALPCAESARRDRPYFLMVGTIEPRKNHLLLLHVWRKMAEERRDAEIPELLLVGRRGWENEQVVDLLERAPGIQPHVRELGALPERELAALYRGAHALLMPSFSEGFGLPVAEALSVGTPVLASDIPAHREVAGAAARYLSPLDGEGWMAAIRDTASGPRGKPAADWQSPGWDRHLDIVLAAAEKSLP</sequence>
<dbReference type="SUPFAM" id="SSF53756">
    <property type="entry name" value="UDP-Glycosyltransferase/glycogen phosphorylase"/>
    <property type="match status" value="1"/>
</dbReference>
<feature type="domain" description="Glycosyl transferase family 1" evidence="2">
    <location>
        <begin position="208"/>
        <end position="334"/>
    </location>
</feature>
<evidence type="ECO:0000256" key="1">
    <source>
        <dbReference type="ARBA" id="ARBA00022679"/>
    </source>
</evidence>
<dbReference type="GO" id="GO:0016757">
    <property type="term" value="F:glycosyltransferase activity"/>
    <property type="evidence" value="ECO:0007669"/>
    <property type="project" value="InterPro"/>
</dbReference>
<dbReference type="EMBL" id="AMRV01000011">
    <property type="protein sequence ID" value="EMD81966.1"/>
    <property type="molecule type" value="Genomic_DNA"/>
</dbReference>
<organism evidence="3 4">
    <name type="scientific">Pacificimonas flava</name>
    <dbReference type="NCBI Taxonomy" id="1234595"/>
    <lineage>
        <taxon>Bacteria</taxon>
        <taxon>Pseudomonadati</taxon>
        <taxon>Pseudomonadota</taxon>
        <taxon>Alphaproteobacteria</taxon>
        <taxon>Sphingomonadales</taxon>
        <taxon>Sphingosinicellaceae</taxon>
        <taxon>Pacificimonas</taxon>
    </lineage>
</organism>
<keyword evidence="4" id="KW-1185">Reference proteome</keyword>
<dbReference type="Gene3D" id="3.40.50.2000">
    <property type="entry name" value="Glycogen Phosphorylase B"/>
    <property type="match status" value="1"/>
</dbReference>
<dbReference type="RefSeq" id="WP_008603586.1">
    <property type="nucleotide sequence ID" value="NZ_AMRV01000011.1"/>
</dbReference>
<accession>M2TJX7</accession>